<name>A0A7G9YLX9_9EURY</name>
<accession>A0A7G9YLX9</accession>
<evidence type="ECO:0000313" key="1">
    <source>
        <dbReference type="EMBL" id="QNO49013.1"/>
    </source>
</evidence>
<dbReference type="AlphaFoldDB" id="A0A7G9YLX9"/>
<protein>
    <submittedName>
        <fullName evidence="1">Uncharacterized protein</fullName>
    </submittedName>
</protein>
<sequence>MILTNLYAQAATIQKPQPRHTKMNSEASDEKGGVGVIHRIYLIVSQHQMAIHVL</sequence>
<gene>
    <name evidence="1" type="ORF">KNGNHFEO_00009</name>
</gene>
<reference evidence="1" key="1">
    <citation type="submission" date="2020-06" db="EMBL/GenBank/DDBJ databases">
        <title>Unique genomic features of the anaerobic methanotrophic archaea.</title>
        <authorList>
            <person name="Chadwick G.L."/>
            <person name="Skennerton C.T."/>
            <person name="Laso-Perez R."/>
            <person name="Leu A.O."/>
            <person name="Speth D.R."/>
            <person name="Yu H."/>
            <person name="Morgan-Lang C."/>
            <person name="Hatzenpichler R."/>
            <person name="Goudeau D."/>
            <person name="Malmstrom R."/>
            <person name="Brazelton W.J."/>
            <person name="Woyke T."/>
            <person name="Hallam S.J."/>
            <person name="Tyson G.W."/>
            <person name="Wegener G."/>
            <person name="Boetius A."/>
            <person name="Orphan V."/>
        </authorList>
    </citation>
    <scope>NUCLEOTIDE SEQUENCE</scope>
</reference>
<organism evidence="1">
    <name type="scientific">Candidatus Methanogaster sp. ANME-2c ERB4</name>
    <dbReference type="NCBI Taxonomy" id="2759911"/>
    <lineage>
        <taxon>Archaea</taxon>
        <taxon>Methanobacteriati</taxon>
        <taxon>Methanobacteriota</taxon>
        <taxon>Stenosarchaea group</taxon>
        <taxon>Methanomicrobia</taxon>
        <taxon>Methanosarcinales</taxon>
        <taxon>ANME-2 cluster</taxon>
        <taxon>Candidatus Methanogasteraceae</taxon>
        <taxon>Candidatus Methanogaster</taxon>
    </lineage>
</organism>
<dbReference type="EMBL" id="MT631369">
    <property type="protein sequence ID" value="QNO49013.1"/>
    <property type="molecule type" value="Genomic_DNA"/>
</dbReference>
<proteinExistence type="predicted"/>